<organism evidence="3 4">
    <name type="scientific">Microctonus hyperodae</name>
    <name type="common">Parasitoid wasp</name>
    <dbReference type="NCBI Taxonomy" id="165561"/>
    <lineage>
        <taxon>Eukaryota</taxon>
        <taxon>Metazoa</taxon>
        <taxon>Ecdysozoa</taxon>
        <taxon>Arthropoda</taxon>
        <taxon>Hexapoda</taxon>
        <taxon>Insecta</taxon>
        <taxon>Pterygota</taxon>
        <taxon>Neoptera</taxon>
        <taxon>Endopterygota</taxon>
        <taxon>Hymenoptera</taxon>
        <taxon>Apocrita</taxon>
        <taxon>Ichneumonoidea</taxon>
        <taxon>Braconidae</taxon>
        <taxon>Euphorinae</taxon>
        <taxon>Microctonus</taxon>
    </lineage>
</organism>
<dbReference type="AlphaFoldDB" id="A0AA39G6C3"/>
<feature type="chain" id="PRO_5041335120" evidence="2">
    <location>
        <begin position="23"/>
        <end position="119"/>
    </location>
</feature>
<evidence type="ECO:0000313" key="3">
    <source>
        <dbReference type="EMBL" id="KAK0182354.1"/>
    </source>
</evidence>
<gene>
    <name evidence="3" type="ORF">PV327_000503</name>
</gene>
<protein>
    <submittedName>
        <fullName evidence="3">Uncharacterized protein</fullName>
    </submittedName>
</protein>
<keyword evidence="2" id="KW-0732">Signal</keyword>
<accession>A0AA39G6C3</accession>
<sequence>MWKNQGIFILLFTIAFIYNIDAIPMPKPQHFPRIDLTKDLLVNVEKDFARGIHHVIDMTGKMQDQIGSVARSIQDSASNLTVGLLPEHLMKINNNASTTDDDVDGVEVTTASPEEQSVE</sequence>
<feature type="region of interest" description="Disordered" evidence="1">
    <location>
        <begin position="95"/>
        <end position="119"/>
    </location>
</feature>
<evidence type="ECO:0000256" key="2">
    <source>
        <dbReference type="SAM" id="SignalP"/>
    </source>
</evidence>
<reference evidence="3" key="1">
    <citation type="journal article" date="2023" name="bioRxiv">
        <title>Scaffold-level genome assemblies of two parasitoid biocontrol wasps reveal the parthenogenesis mechanism and an associated novel virus.</title>
        <authorList>
            <person name="Inwood S."/>
            <person name="Skelly J."/>
            <person name="Guhlin J."/>
            <person name="Harrop T."/>
            <person name="Goldson S."/>
            <person name="Dearden P."/>
        </authorList>
    </citation>
    <scope>NUCLEOTIDE SEQUENCE</scope>
    <source>
        <strain evidence="3">Lincoln</strain>
        <tissue evidence="3">Whole body</tissue>
    </source>
</reference>
<comment type="caution">
    <text evidence="3">The sequence shown here is derived from an EMBL/GenBank/DDBJ whole genome shotgun (WGS) entry which is preliminary data.</text>
</comment>
<dbReference type="Proteomes" id="UP001168972">
    <property type="component" value="Unassembled WGS sequence"/>
</dbReference>
<evidence type="ECO:0000256" key="1">
    <source>
        <dbReference type="SAM" id="MobiDB-lite"/>
    </source>
</evidence>
<reference evidence="3" key="2">
    <citation type="submission" date="2023-03" db="EMBL/GenBank/DDBJ databases">
        <authorList>
            <person name="Inwood S.N."/>
            <person name="Skelly J.G."/>
            <person name="Guhlin J."/>
            <person name="Harrop T.W.R."/>
            <person name="Goldson S.G."/>
            <person name="Dearden P.K."/>
        </authorList>
    </citation>
    <scope>NUCLEOTIDE SEQUENCE</scope>
    <source>
        <strain evidence="3">Lincoln</strain>
        <tissue evidence="3">Whole body</tissue>
    </source>
</reference>
<evidence type="ECO:0000313" key="4">
    <source>
        <dbReference type="Proteomes" id="UP001168972"/>
    </source>
</evidence>
<feature type="signal peptide" evidence="2">
    <location>
        <begin position="1"/>
        <end position="22"/>
    </location>
</feature>
<keyword evidence="4" id="KW-1185">Reference proteome</keyword>
<proteinExistence type="predicted"/>
<name>A0AA39G6C3_MICHY</name>
<dbReference type="EMBL" id="JAQQBR010000001">
    <property type="protein sequence ID" value="KAK0182354.1"/>
    <property type="molecule type" value="Genomic_DNA"/>
</dbReference>